<dbReference type="Gene3D" id="1.20.140.100">
    <property type="entry name" value="Dynein heavy chain, N-terminal domain 2"/>
    <property type="match status" value="1"/>
</dbReference>
<evidence type="ECO:0000256" key="1">
    <source>
        <dbReference type="SAM" id="MobiDB-lite"/>
    </source>
</evidence>
<name>A0A2J7ZMC0_9CHLO</name>
<feature type="compositionally biased region" description="Basic and acidic residues" evidence="1">
    <location>
        <begin position="283"/>
        <end position="294"/>
    </location>
</feature>
<gene>
    <name evidence="3" type="ORF">TSOC_012707</name>
</gene>
<dbReference type="GO" id="GO:0097729">
    <property type="term" value="C:9+2 motile cilium"/>
    <property type="evidence" value="ECO:0007669"/>
    <property type="project" value="TreeGrafter"/>
</dbReference>
<feature type="domain" description="Dynein heavy chain linker" evidence="2">
    <location>
        <begin position="139"/>
        <end position="338"/>
    </location>
</feature>
<feature type="region of interest" description="Disordered" evidence="1">
    <location>
        <begin position="283"/>
        <end position="318"/>
    </location>
</feature>
<dbReference type="AlphaFoldDB" id="A0A2J7ZMC0"/>
<sequence length="343" mass="38723">MYGAELNRQVEQMHKQITAISIQAQHDMILDERSDPFVVLAYTGRLLERVQALQTQAERIQLHQRTFRLEETRFPELEDCHEDVALRHRLWTALVEWEELTGGWLVARFEGLAPSAMEGLLSVYSRAVFKMERGLVPNKLLAAREAVTLISTEATQEAALEAMLDKVTDKWRHVELVLKPYKALKETYVMGGVAPPHEVLAVLEDSAVIMATIAASRYVAGIRAEVERLERQLRLFGDTLDEWLDCQRQWLALEPILTAADIQRQLPAEARAFAAVDRQLKDINRKPPPAKDRPTALQAPVLCNDNEKPRTAGTQPGLLEQLRRCNEALEGVAKNLESLGLNA</sequence>
<keyword evidence="4" id="KW-1185">Reference proteome</keyword>
<dbReference type="OrthoDB" id="538982at2759"/>
<dbReference type="GO" id="GO:0060294">
    <property type="term" value="P:cilium movement involved in cell motility"/>
    <property type="evidence" value="ECO:0007669"/>
    <property type="project" value="TreeGrafter"/>
</dbReference>
<protein>
    <submittedName>
        <fullName evidence="3">Dynein heavy chain 6, axonemal</fullName>
    </submittedName>
</protein>
<proteinExistence type="predicted"/>
<evidence type="ECO:0000313" key="3">
    <source>
        <dbReference type="EMBL" id="PNH01405.1"/>
    </source>
</evidence>
<evidence type="ECO:0000259" key="2">
    <source>
        <dbReference type="Pfam" id="PF08393"/>
    </source>
</evidence>
<reference evidence="3 4" key="1">
    <citation type="journal article" date="2017" name="Mol. Biol. Evol.">
        <title>The 4-celled Tetrabaena socialis nuclear genome reveals the essential components for genetic control of cell number at the origin of multicellularity in the volvocine lineage.</title>
        <authorList>
            <person name="Featherston J."/>
            <person name="Arakaki Y."/>
            <person name="Hanschen E.R."/>
            <person name="Ferris P.J."/>
            <person name="Michod R.E."/>
            <person name="Olson B.J.S.C."/>
            <person name="Nozaki H."/>
            <person name="Durand P.M."/>
        </authorList>
    </citation>
    <scope>NUCLEOTIDE SEQUENCE [LARGE SCALE GENOMIC DNA]</scope>
    <source>
        <strain evidence="3 4">NIES-571</strain>
    </source>
</reference>
<accession>A0A2J7ZMC0</accession>
<dbReference type="PANTHER" id="PTHR10676:SF339">
    <property type="entry name" value="DYNEIN AXONEMAL HEAVY CHAIN 6"/>
    <property type="match status" value="1"/>
</dbReference>
<dbReference type="GO" id="GO:0045505">
    <property type="term" value="F:dynein intermediate chain binding"/>
    <property type="evidence" value="ECO:0007669"/>
    <property type="project" value="InterPro"/>
</dbReference>
<dbReference type="GO" id="GO:0030286">
    <property type="term" value="C:dynein complex"/>
    <property type="evidence" value="ECO:0007669"/>
    <property type="project" value="InterPro"/>
</dbReference>
<evidence type="ECO:0000313" key="4">
    <source>
        <dbReference type="Proteomes" id="UP000236333"/>
    </source>
</evidence>
<feature type="non-terminal residue" evidence="3">
    <location>
        <position position="343"/>
    </location>
</feature>
<comment type="caution">
    <text evidence="3">The sequence shown here is derived from an EMBL/GenBank/DDBJ whole genome shotgun (WGS) entry which is preliminary data.</text>
</comment>
<dbReference type="EMBL" id="PGGS01000906">
    <property type="protein sequence ID" value="PNH01405.1"/>
    <property type="molecule type" value="Genomic_DNA"/>
</dbReference>
<dbReference type="InterPro" id="IPR026983">
    <property type="entry name" value="DHC"/>
</dbReference>
<dbReference type="PANTHER" id="PTHR10676">
    <property type="entry name" value="DYNEIN HEAVY CHAIN FAMILY PROTEIN"/>
    <property type="match status" value="1"/>
</dbReference>
<dbReference type="InterPro" id="IPR042222">
    <property type="entry name" value="Dynein_2_N"/>
</dbReference>
<dbReference type="InterPro" id="IPR013602">
    <property type="entry name" value="Dynein_heavy_linker"/>
</dbReference>
<organism evidence="3 4">
    <name type="scientific">Tetrabaena socialis</name>
    <dbReference type="NCBI Taxonomy" id="47790"/>
    <lineage>
        <taxon>Eukaryota</taxon>
        <taxon>Viridiplantae</taxon>
        <taxon>Chlorophyta</taxon>
        <taxon>core chlorophytes</taxon>
        <taxon>Chlorophyceae</taxon>
        <taxon>CS clade</taxon>
        <taxon>Chlamydomonadales</taxon>
        <taxon>Tetrabaenaceae</taxon>
        <taxon>Tetrabaena</taxon>
    </lineage>
</organism>
<dbReference type="Proteomes" id="UP000236333">
    <property type="component" value="Unassembled WGS sequence"/>
</dbReference>
<dbReference type="GO" id="GO:0051959">
    <property type="term" value="F:dynein light intermediate chain binding"/>
    <property type="evidence" value="ECO:0007669"/>
    <property type="project" value="InterPro"/>
</dbReference>
<dbReference type="GO" id="GO:0008569">
    <property type="term" value="F:minus-end-directed microtubule motor activity"/>
    <property type="evidence" value="ECO:0007669"/>
    <property type="project" value="TreeGrafter"/>
</dbReference>
<dbReference type="Pfam" id="PF08393">
    <property type="entry name" value="DHC_N2"/>
    <property type="match status" value="1"/>
</dbReference>